<gene>
    <name evidence="2" type="ORF">RZN69_05350</name>
</gene>
<proteinExistence type="predicted"/>
<dbReference type="EMBL" id="CP136920">
    <property type="protein sequence ID" value="WOO42507.1"/>
    <property type="molecule type" value="Genomic_DNA"/>
</dbReference>
<dbReference type="SUPFAM" id="SSF51658">
    <property type="entry name" value="Xylose isomerase-like"/>
    <property type="match status" value="1"/>
</dbReference>
<dbReference type="KEGG" id="puo:RZN69_05350"/>
<dbReference type="PANTHER" id="PTHR12110">
    <property type="entry name" value="HYDROXYPYRUVATE ISOMERASE"/>
    <property type="match status" value="1"/>
</dbReference>
<dbReference type="InterPro" id="IPR013022">
    <property type="entry name" value="Xyl_isomerase-like_TIM-brl"/>
</dbReference>
<evidence type="ECO:0000313" key="3">
    <source>
        <dbReference type="Proteomes" id="UP001304300"/>
    </source>
</evidence>
<protein>
    <submittedName>
        <fullName evidence="2">Sugar phosphate isomerase/epimerase family protein</fullName>
    </submittedName>
</protein>
<sequence>MAQIGICIWSIPGSSDREKIQLASTCGLDGVQLELGGYEEGFPLSKKERQQEAIALRDDLGILYPTLGLNVFCGHSATNQKDHDIIRRAIDCALETALALDIKLLQCPSFFASEIKDEAGLENTAKIFQYACRQAADTPVLVSSENILQPDALSELVKAVDAPNFRIYFDTANPYWMAGMPAIPLLDAALPWLAEVHLKESKDDGSAAFLGEGDSDFFATFNHLMKANYAGWLVLENGYGKLMSERSSSAEEVIRADLKIVRDQF</sequence>
<organism evidence="2 3">
    <name type="scientific">Rubellicoccus peritrichatus</name>
    <dbReference type="NCBI Taxonomy" id="3080537"/>
    <lineage>
        <taxon>Bacteria</taxon>
        <taxon>Pseudomonadati</taxon>
        <taxon>Verrucomicrobiota</taxon>
        <taxon>Opitutia</taxon>
        <taxon>Puniceicoccales</taxon>
        <taxon>Cerasicoccaceae</taxon>
        <taxon>Rubellicoccus</taxon>
    </lineage>
</organism>
<dbReference type="PANTHER" id="PTHR12110:SF53">
    <property type="entry name" value="BLR5974 PROTEIN"/>
    <property type="match status" value="1"/>
</dbReference>
<evidence type="ECO:0000313" key="2">
    <source>
        <dbReference type="EMBL" id="WOO42507.1"/>
    </source>
</evidence>
<dbReference type="GO" id="GO:0016853">
    <property type="term" value="F:isomerase activity"/>
    <property type="evidence" value="ECO:0007669"/>
    <property type="project" value="UniProtKB-KW"/>
</dbReference>
<keyword evidence="2" id="KW-0413">Isomerase</keyword>
<reference evidence="2 3" key="1">
    <citation type="submission" date="2023-10" db="EMBL/GenBank/DDBJ databases">
        <title>Rubellicoccus peritrichatus gen. nov., sp. nov., isolated from an algae of coral reef tank.</title>
        <authorList>
            <person name="Luo J."/>
        </authorList>
    </citation>
    <scope>NUCLEOTIDE SEQUENCE [LARGE SCALE GENOMIC DNA]</scope>
    <source>
        <strain evidence="2 3">CR14</strain>
    </source>
</reference>
<dbReference type="Gene3D" id="3.20.20.150">
    <property type="entry name" value="Divalent-metal-dependent TIM barrel enzymes"/>
    <property type="match status" value="1"/>
</dbReference>
<dbReference type="AlphaFoldDB" id="A0AAQ3LBZ8"/>
<evidence type="ECO:0000259" key="1">
    <source>
        <dbReference type="Pfam" id="PF01261"/>
    </source>
</evidence>
<dbReference type="RefSeq" id="WP_317835029.1">
    <property type="nucleotide sequence ID" value="NZ_CP136920.1"/>
</dbReference>
<dbReference type="Pfam" id="PF01261">
    <property type="entry name" value="AP_endonuc_2"/>
    <property type="match status" value="1"/>
</dbReference>
<feature type="domain" description="Xylose isomerase-like TIM barrel" evidence="1">
    <location>
        <begin position="20"/>
        <end position="261"/>
    </location>
</feature>
<dbReference type="Proteomes" id="UP001304300">
    <property type="component" value="Chromosome"/>
</dbReference>
<accession>A0AAQ3LBZ8</accession>
<name>A0AAQ3LBZ8_9BACT</name>
<dbReference type="InterPro" id="IPR036237">
    <property type="entry name" value="Xyl_isomerase-like_sf"/>
</dbReference>
<dbReference type="InterPro" id="IPR050312">
    <property type="entry name" value="IolE/XylAMocC-like"/>
</dbReference>
<keyword evidence="3" id="KW-1185">Reference proteome</keyword>